<dbReference type="Gene3D" id="1.10.101.10">
    <property type="entry name" value="PGBD-like superfamily/PGBD"/>
    <property type="match status" value="2"/>
</dbReference>
<evidence type="ECO:0000259" key="1">
    <source>
        <dbReference type="Pfam" id="PF01471"/>
    </source>
</evidence>
<feature type="domain" description="Peptidoglycan binding-like" evidence="1">
    <location>
        <begin position="275"/>
        <end position="311"/>
    </location>
</feature>
<proteinExistence type="predicted"/>
<dbReference type="InterPro" id="IPR002477">
    <property type="entry name" value="Peptidoglycan-bd-like"/>
</dbReference>
<reference evidence="2 3" key="1">
    <citation type="submission" date="2021-03" db="EMBL/GenBank/DDBJ databases">
        <title>novel species in genus Cellulomonas.</title>
        <authorList>
            <person name="Zhang G."/>
        </authorList>
    </citation>
    <scope>NUCLEOTIDE SEQUENCE [LARGE SCALE GENOMIC DNA]</scope>
    <source>
        <strain evidence="3">zg-ZUI188</strain>
    </source>
</reference>
<organism evidence="2 3">
    <name type="scientific">Cellulomonas fengjieae</name>
    <dbReference type="NCBI Taxonomy" id="2819978"/>
    <lineage>
        <taxon>Bacteria</taxon>
        <taxon>Bacillati</taxon>
        <taxon>Actinomycetota</taxon>
        <taxon>Actinomycetes</taxon>
        <taxon>Micrococcales</taxon>
        <taxon>Cellulomonadaceae</taxon>
        <taxon>Cellulomonas</taxon>
    </lineage>
</organism>
<keyword evidence="3" id="KW-1185">Reference proteome</keyword>
<dbReference type="InterPro" id="IPR036366">
    <property type="entry name" value="PGBDSf"/>
</dbReference>
<dbReference type="RefSeq" id="WP_208290436.1">
    <property type="nucleotide sequence ID" value="NZ_JAGFBM010000010.1"/>
</dbReference>
<dbReference type="EMBL" id="JAGFBM010000010">
    <property type="protein sequence ID" value="MBO3086392.1"/>
    <property type="molecule type" value="Genomic_DNA"/>
</dbReference>
<feature type="domain" description="Peptidoglycan binding-like" evidence="1">
    <location>
        <begin position="193"/>
        <end position="229"/>
    </location>
</feature>
<dbReference type="Pfam" id="PF01471">
    <property type="entry name" value="PG_binding_1"/>
    <property type="match status" value="2"/>
</dbReference>
<protein>
    <submittedName>
        <fullName evidence="2">Peptidoglycan-binding protein</fullName>
    </submittedName>
</protein>
<comment type="caution">
    <text evidence="2">The sequence shown here is derived from an EMBL/GenBank/DDBJ whole genome shotgun (WGS) entry which is preliminary data.</text>
</comment>
<accession>A0ABS3SKY5</accession>
<dbReference type="InterPro" id="IPR036365">
    <property type="entry name" value="PGBD-like_sf"/>
</dbReference>
<name>A0ABS3SKY5_9CELL</name>
<evidence type="ECO:0000313" key="3">
    <source>
        <dbReference type="Proteomes" id="UP000678317"/>
    </source>
</evidence>
<gene>
    <name evidence="2" type="ORF">J4035_17245</name>
</gene>
<dbReference type="SUPFAM" id="SSF47090">
    <property type="entry name" value="PGBD-like"/>
    <property type="match status" value="2"/>
</dbReference>
<dbReference type="Proteomes" id="UP000678317">
    <property type="component" value="Unassembled WGS sequence"/>
</dbReference>
<sequence>MGIDLEEWPGDRANADYDWDTHVLTVSPWEGGTFTAQFVAVGRTAGASGADERSSTGTLTIVVPEPVDPVVSWAQTPAASTTSTSARFTVNVDPGEFTLGYVVDLPPGAQSASPVEVQGNTFEVTGLAVGRHTVGVSVQRGAGTSWLEYTWEVVGSAPVLAADAIPAATIRAGISRGASGESVAIIQRVVGTPADGRFGAATRAAVVAFQRAHGLVADGIVGPLTWAAIVSVANGGTGIAPVTATSIPAAQIARGISRGASGPSVAIVQRIVGADADGRFGPRTQAAVRAWQKAHGLVADGIVGRLTWAAMVAR</sequence>
<evidence type="ECO:0000313" key="2">
    <source>
        <dbReference type="EMBL" id="MBO3086392.1"/>
    </source>
</evidence>